<organism evidence="1 2">
    <name type="scientific">Brachionus calyciflorus</name>
    <dbReference type="NCBI Taxonomy" id="104777"/>
    <lineage>
        <taxon>Eukaryota</taxon>
        <taxon>Metazoa</taxon>
        <taxon>Spiralia</taxon>
        <taxon>Gnathifera</taxon>
        <taxon>Rotifera</taxon>
        <taxon>Eurotatoria</taxon>
        <taxon>Monogononta</taxon>
        <taxon>Pseudotrocha</taxon>
        <taxon>Ploima</taxon>
        <taxon>Brachionidae</taxon>
        <taxon>Brachionus</taxon>
    </lineage>
</organism>
<dbReference type="EMBL" id="CAJNOC010001792">
    <property type="protein sequence ID" value="CAF0891521.1"/>
    <property type="molecule type" value="Genomic_DNA"/>
</dbReference>
<keyword evidence="2" id="KW-1185">Reference proteome</keyword>
<dbReference type="Proteomes" id="UP000663879">
    <property type="component" value="Unassembled WGS sequence"/>
</dbReference>
<protein>
    <submittedName>
        <fullName evidence="1">Uncharacterized protein</fullName>
    </submittedName>
</protein>
<evidence type="ECO:0000313" key="2">
    <source>
        <dbReference type="Proteomes" id="UP000663879"/>
    </source>
</evidence>
<name>A0A813Z077_9BILA</name>
<proteinExistence type="predicted"/>
<gene>
    <name evidence="1" type="ORF">OXX778_LOCUS10936</name>
</gene>
<evidence type="ECO:0000313" key="1">
    <source>
        <dbReference type="EMBL" id="CAF0891521.1"/>
    </source>
</evidence>
<accession>A0A813Z077</accession>
<dbReference type="AlphaFoldDB" id="A0A813Z077"/>
<comment type="caution">
    <text evidence="1">The sequence shown here is derived from an EMBL/GenBank/DDBJ whole genome shotgun (WGS) entry which is preliminary data.</text>
</comment>
<sequence length="142" mass="16777">MSVNFNLKNYKQVIEIGHSLDLTSKNKNQSLNKIDYDFLDYIRLASLIQHHITINQNASDSQSENLIQKEFQTINKNKKYFSNLLIHFGCFYFILKERKSSCDLLNKAFEIMFDENDNSKINAKLEGKFNYNHYEIYSTQNS</sequence>
<reference evidence="1" key="1">
    <citation type="submission" date="2021-02" db="EMBL/GenBank/DDBJ databases">
        <authorList>
            <person name="Nowell W R."/>
        </authorList>
    </citation>
    <scope>NUCLEOTIDE SEQUENCE</scope>
    <source>
        <strain evidence="1">Ploen Becks lab</strain>
    </source>
</reference>